<sequence length="512" mass="55798">MEATGTWALLLALALLLLLTLALSGTRARGQLPPGPTPLPLLGNLLQLRPGALYSGLMRLSKKYGPVFTIYLGPWRPVVVLVGQEAVREALGGQAEEFSGRGTIAMLERTFDGHGVFFSNGERWRQLRKFTMLALRDLGMGKREGEELIQAEARCLVEAFQGTEGRPFDPSLLLAQATSNVVCSLLFGLRFSYEDKEFQAMVRAAGGTLLGVSSRGGQTYEMCSWFLWPLPGPHKQLLHHISTLAAFTVRQVQQHQGNLDASGPARDLVDAFLLKMAQVPSQVSLGTSTGSLSLSLSACLCEYECLCVCASLLCTSLSLSGSCSHCLSRPQPGHLCRALCLSSISSLSPSRLGPMPRVLHHQSPGSLHPTPCSLPRLLCKFTILCELCLIIISPQGTEVFPLLGSILHDPSIFKPPEEFNPDRFLDADGRFRKHEAFLPFSLEGKRLCLGEGLAKAELFLFFTTILQAFSLESPCPLDSLSLKPTISGLFNIPPAFQLQVRPTDLHSTTQTR</sequence>
<keyword evidence="11 14" id="KW-0503">Monooxygenase</keyword>
<evidence type="ECO:0000256" key="11">
    <source>
        <dbReference type="ARBA" id="ARBA00023033"/>
    </source>
</evidence>
<dbReference type="Pfam" id="PF00067">
    <property type="entry name" value="p450"/>
    <property type="match status" value="2"/>
</dbReference>
<dbReference type="InterPro" id="IPR050182">
    <property type="entry name" value="Cytochrome_P450_fam2"/>
</dbReference>
<keyword evidence="17" id="KW-1185">Reference proteome</keyword>
<evidence type="ECO:0000256" key="6">
    <source>
        <dbReference type="ARBA" id="ARBA00022723"/>
    </source>
</evidence>
<dbReference type="PANTHER" id="PTHR24300:SF23">
    <property type="entry name" value="CYTOCHROME P450 2S1"/>
    <property type="match status" value="1"/>
</dbReference>
<dbReference type="InterPro" id="IPR001128">
    <property type="entry name" value="Cyt_P450"/>
</dbReference>
<name>A0A0D9S0V5_CHLSB</name>
<dbReference type="FunFam" id="1.10.630.10:FF:000238">
    <property type="entry name" value="Cytochrome P450 2A6"/>
    <property type="match status" value="1"/>
</dbReference>
<dbReference type="EMBL" id="AQIB01134736">
    <property type="status" value="NOT_ANNOTATED_CDS"/>
    <property type="molecule type" value="Genomic_DNA"/>
</dbReference>
<dbReference type="SUPFAM" id="SSF48264">
    <property type="entry name" value="Cytochrome P450"/>
    <property type="match status" value="1"/>
</dbReference>
<dbReference type="GO" id="GO:0005506">
    <property type="term" value="F:iron ion binding"/>
    <property type="evidence" value="ECO:0007669"/>
    <property type="project" value="UniProtKB-UniRule"/>
</dbReference>
<dbReference type="GO" id="GO:0016712">
    <property type="term" value="F:oxidoreductase activity, acting on paired donors, with incorporation or reduction of molecular oxygen, reduced flavin or flavoprotein as one donor, and incorporation of one atom of oxygen"/>
    <property type="evidence" value="ECO:0007669"/>
    <property type="project" value="UniProtKB-EC"/>
</dbReference>
<evidence type="ECO:0000256" key="8">
    <source>
        <dbReference type="ARBA" id="ARBA00022848"/>
    </source>
</evidence>
<proteinExistence type="inferred from homology"/>
<keyword evidence="8 14" id="KW-0492">Microsome</keyword>
<comment type="similarity">
    <text evidence="4 14">Belongs to the cytochrome P450 family.</text>
</comment>
<keyword evidence="10 13" id="KW-0408">Iron</keyword>
<dbReference type="OMA" id="WPVDIFP"/>
<comment type="cofactor">
    <cofactor evidence="1 13 14">
        <name>heme</name>
        <dbReference type="ChEBI" id="CHEBI:30413"/>
    </cofactor>
</comment>
<reference evidence="16" key="2">
    <citation type="submission" date="2025-08" db="UniProtKB">
        <authorList>
            <consortium name="Ensembl"/>
        </authorList>
    </citation>
    <scope>IDENTIFICATION</scope>
</reference>
<evidence type="ECO:0000256" key="12">
    <source>
        <dbReference type="ARBA" id="ARBA00023136"/>
    </source>
</evidence>
<dbReference type="eggNOG" id="KOG0156">
    <property type="taxonomic scope" value="Eukaryota"/>
</dbReference>
<dbReference type="Ensembl" id="ENSCSAT00000001585.1">
    <property type="protein sequence ID" value="ENSCSAP00000014494.1"/>
    <property type="gene ID" value="ENSCSAG00000003557.1"/>
</dbReference>
<evidence type="ECO:0000313" key="16">
    <source>
        <dbReference type="Ensembl" id="ENSCSAP00000014494.1"/>
    </source>
</evidence>
<evidence type="ECO:0000256" key="3">
    <source>
        <dbReference type="ARBA" id="ARBA00004406"/>
    </source>
</evidence>
<keyword evidence="12" id="KW-0472">Membrane</keyword>
<keyword evidence="5 13" id="KW-0349">Heme</keyword>
<keyword evidence="9 14" id="KW-0560">Oxidoreductase</keyword>
<protein>
    <recommendedName>
        <fullName evidence="14">Cytochrome P450</fullName>
        <ecNumber evidence="14">1.14.14.1</ecNumber>
    </recommendedName>
</protein>
<reference evidence="16" key="3">
    <citation type="submission" date="2025-09" db="UniProtKB">
        <authorList>
            <consortium name="Ensembl"/>
        </authorList>
    </citation>
    <scope>IDENTIFICATION</scope>
</reference>
<dbReference type="PANTHER" id="PTHR24300">
    <property type="entry name" value="CYTOCHROME P450 508A4-RELATED"/>
    <property type="match status" value="1"/>
</dbReference>
<feature type="signal peptide" evidence="15">
    <location>
        <begin position="1"/>
        <end position="22"/>
    </location>
</feature>
<dbReference type="InterPro" id="IPR008067">
    <property type="entry name" value="Cyt_P450_E_grp-I_CYP2A-like"/>
</dbReference>
<dbReference type="GeneTree" id="ENSGT00940000162131"/>
<evidence type="ECO:0000256" key="13">
    <source>
        <dbReference type="PIRSR" id="PIRSR602401-1"/>
    </source>
</evidence>
<dbReference type="GO" id="GO:0019373">
    <property type="term" value="P:epoxygenase P450 pathway"/>
    <property type="evidence" value="ECO:0007669"/>
    <property type="project" value="TreeGrafter"/>
</dbReference>
<keyword evidence="7 14" id="KW-0256">Endoplasmic reticulum</keyword>
<dbReference type="GO" id="GO:0008392">
    <property type="term" value="F:arachidonate epoxygenase activity"/>
    <property type="evidence" value="ECO:0007669"/>
    <property type="project" value="TreeGrafter"/>
</dbReference>
<feature type="binding site" description="axial binding residue" evidence="13">
    <location>
        <position position="448"/>
    </location>
    <ligand>
        <name>heme</name>
        <dbReference type="ChEBI" id="CHEBI:30413"/>
    </ligand>
    <ligandPart>
        <name>Fe</name>
        <dbReference type="ChEBI" id="CHEBI:18248"/>
    </ligandPart>
</feature>
<evidence type="ECO:0000256" key="15">
    <source>
        <dbReference type="SAM" id="SignalP"/>
    </source>
</evidence>
<feature type="chain" id="PRO_5002346059" description="Cytochrome P450" evidence="15">
    <location>
        <begin position="23"/>
        <end position="512"/>
    </location>
</feature>
<evidence type="ECO:0000256" key="4">
    <source>
        <dbReference type="ARBA" id="ARBA00010617"/>
    </source>
</evidence>
<reference evidence="16 17" key="1">
    <citation type="submission" date="2014-03" db="EMBL/GenBank/DDBJ databases">
        <authorList>
            <person name="Warren W."/>
            <person name="Wilson R.K."/>
        </authorList>
    </citation>
    <scope>NUCLEOTIDE SEQUENCE</scope>
</reference>
<dbReference type="EMBL" id="AQIB01134737">
    <property type="status" value="NOT_ANNOTATED_CDS"/>
    <property type="molecule type" value="Genomic_DNA"/>
</dbReference>
<evidence type="ECO:0000313" key="17">
    <source>
        <dbReference type="Proteomes" id="UP000029965"/>
    </source>
</evidence>
<accession>A0A0D9S0V5</accession>
<evidence type="ECO:0000256" key="9">
    <source>
        <dbReference type="ARBA" id="ARBA00023002"/>
    </source>
</evidence>
<evidence type="ECO:0000256" key="7">
    <source>
        <dbReference type="ARBA" id="ARBA00022824"/>
    </source>
</evidence>
<dbReference type="GO" id="GO:0006805">
    <property type="term" value="P:xenobiotic metabolic process"/>
    <property type="evidence" value="ECO:0007669"/>
    <property type="project" value="TreeGrafter"/>
</dbReference>
<organism evidence="16 17">
    <name type="scientific">Chlorocebus sabaeus</name>
    <name type="common">Green monkey</name>
    <name type="synonym">Simia sabaea</name>
    <dbReference type="NCBI Taxonomy" id="60711"/>
    <lineage>
        <taxon>Eukaryota</taxon>
        <taxon>Metazoa</taxon>
        <taxon>Chordata</taxon>
        <taxon>Craniata</taxon>
        <taxon>Vertebrata</taxon>
        <taxon>Euteleostomi</taxon>
        <taxon>Mammalia</taxon>
        <taxon>Eutheria</taxon>
        <taxon>Euarchontoglires</taxon>
        <taxon>Primates</taxon>
        <taxon>Haplorrhini</taxon>
        <taxon>Catarrhini</taxon>
        <taxon>Cercopithecidae</taxon>
        <taxon>Cercopithecinae</taxon>
        <taxon>Chlorocebus</taxon>
    </lineage>
</organism>
<dbReference type="PRINTS" id="PR01684">
    <property type="entry name" value="EP450ICYP2A"/>
</dbReference>
<comment type="function">
    <text evidence="14">Cytochromes P450 are a group of heme-thiolate monooxygenases.</text>
</comment>
<dbReference type="GO" id="GO:0005789">
    <property type="term" value="C:endoplasmic reticulum membrane"/>
    <property type="evidence" value="ECO:0007669"/>
    <property type="project" value="UniProtKB-SubCell"/>
</dbReference>
<evidence type="ECO:0000256" key="5">
    <source>
        <dbReference type="ARBA" id="ARBA00022617"/>
    </source>
</evidence>
<evidence type="ECO:0000256" key="1">
    <source>
        <dbReference type="ARBA" id="ARBA00001971"/>
    </source>
</evidence>
<evidence type="ECO:0000313" key="18">
    <source>
        <dbReference type="VGNC" id="VGNC:83396"/>
    </source>
</evidence>
<dbReference type="AlphaFoldDB" id="A0A0D9S0V5"/>
<comment type="subcellular location">
    <subcellularLocation>
        <location evidence="3 14">Endoplasmic reticulum membrane</location>
        <topology evidence="3">Peripheral membrane protein</topology>
    </subcellularLocation>
    <subcellularLocation>
        <location evidence="2 14">Microsome membrane</location>
        <topology evidence="2">Peripheral membrane protein</topology>
    </subcellularLocation>
</comment>
<dbReference type="Proteomes" id="UP000029965">
    <property type="component" value="Chromosome 6"/>
</dbReference>
<dbReference type="GO" id="GO:0004796">
    <property type="term" value="F:thromboxane-A synthase activity"/>
    <property type="evidence" value="ECO:0007669"/>
    <property type="project" value="Ensembl"/>
</dbReference>
<comment type="catalytic activity">
    <reaction evidence="14">
        <text>an organic molecule + reduced [NADPH--hemoprotein reductase] + O2 = an alcohol + oxidized [NADPH--hemoprotein reductase] + H2O + H(+)</text>
        <dbReference type="Rhea" id="RHEA:17149"/>
        <dbReference type="Rhea" id="RHEA-COMP:11964"/>
        <dbReference type="Rhea" id="RHEA-COMP:11965"/>
        <dbReference type="ChEBI" id="CHEBI:15377"/>
        <dbReference type="ChEBI" id="CHEBI:15378"/>
        <dbReference type="ChEBI" id="CHEBI:15379"/>
        <dbReference type="ChEBI" id="CHEBI:30879"/>
        <dbReference type="ChEBI" id="CHEBI:57618"/>
        <dbReference type="ChEBI" id="CHEBI:58210"/>
        <dbReference type="ChEBI" id="CHEBI:142491"/>
        <dbReference type="EC" id="1.14.14.1"/>
    </reaction>
</comment>
<dbReference type="PRINTS" id="PR00463">
    <property type="entry name" value="EP450I"/>
</dbReference>
<dbReference type="Gene3D" id="1.10.630.10">
    <property type="entry name" value="Cytochrome P450"/>
    <property type="match status" value="2"/>
</dbReference>
<evidence type="ECO:0000256" key="2">
    <source>
        <dbReference type="ARBA" id="ARBA00004174"/>
    </source>
</evidence>
<evidence type="ECO:0000256" key="10">
    <source>
        <dbReference type="ARBA" id="ARBA00023004"/>
    </source>
</evidence>
<dbReference type="InterPro" id="IPR002401">
    <property type="entry name" value="Cyt_P450_E_grp-I"/>
</dbReference>
<dbReference type="GO" id="GO:0020037">
    <property type="term" value="F:heme binding"/>
    <property type="evidence" value="ECO:0007669"/>
    <property type="project" value="UniProtKB-UniRule"/>
</dbReference>
<dbReference type="STRING" id="60711.ENSCSAP00000014494"/>
<dbReference type="EMBL" id="AQIB01134738">
    <property type="status" value="NOT_ANNOTATED_CDS"/>
    <property type="molecule type" value="Genomic_DNA"/>
</dbReference>
<dbReference type="Bgee" id="ENSCSAG00000003557">
    <property type="expression patterns" value="Expressed in fibroblast and 1 other cell type or tissue"/>
</dbReference>
<dbReference type="EC" id="1.14.14.1" evidence="14"/>
<dbReference type="InterPro" id="IPR036396">
    <property type="entry name" value="Cyt_P450_sf"/>
</dbReference>
<dbReference type="GO" id="GO:0006693">
    <property type="term" value="P:prostaglandin metabolic process"/>
    <property type="evidence" value="ECO:0007669"/>
    <property type="project" value="Ensembl"/>
</dbReference>
<dbReference type="GO" id="GO:0042573">
    <property type="term" value="P:retinoic acid metabolic process"/>
    <property type="evidence" value="ECO:0007669"/>
    <property type="project" value="Ensembl"/>
</dbReference>
<dbReference type="GO" id="GO:0016836">
    <property type="term" value="F:hydro-lyase activity"/>
    <property type="evidence" value="ECO:0007669"/>
    <property type="project" value="Ensembl"/>
</dbReference>
<gene>
    <name evidence="16 18" type="primary">CYP2S1</name>
</gene>
<keyword evidence="15" id="KW-0732">Signal</keyword>
<keyword evidence="6 13" id="KW-0479">Metal-binding</keyword>
<evidence type="ECO:0000256" key="14">
    <source>
        <dbReference type="RuleBase" id="RU368053"/>
    </source>
</evidence>
<dbReference type="VGNC" id="VGNC:83396">
    <property type="gene designation" value="CYP2S1"/>
</dbReference>